<dbReference type="GO" id="GO:0003824">
    <property type="term" value="F:catalytic activity"/>
    <property type="evidence" value="ECO:0007669"/>
    <property type="project" value="InterPro"/>
</dbReference>
<evidence type="ECO:0000256" key="2">
    <source>
        <dbReference type="ARBA" id="ARBA00022691"/>
    </source>
</evidence>
<dbReference type="RefSeq" id="WP_167941722.1">
    <property type="nucleotide sequence ID" value="NZ_JAATJA010000002.1"/>
</dbReference>
<keyword evidence="9" id="KW-1185">Reference proteome</keyword>
<dbReference type="Pfam" id="PF04055">
    <property type="entry name" value="Radical_SAM"/>
    <property type="match status" value="1"/>
</dbReference>
<dbReference type="PROSITE" id="PS51332">
    <property type="entry name" value="B12_BINDING"/>
    <property type="match status" value="1"/>
</dbReference>
<feature type="domain" description="Radical SAM core" evidence="7">
    <location>
        <begin position="203"/>
        <end position="446"/>
    </location>
</feature>
<evidence type="ECO:0000313" key="9">
    <source>
        <dbReference type="Proteomes" id="UP000580856"/>
    </source>
</evidence>
<dbReference type="GO" id="GO:0046872">
    <property type="term" value="F:metal ion binding"/>
    <property type="evidence" value="ECO:0007669"/>
    <property type="project" value="UniProtKB-KW"/>
</dbReference>
<protein>
    <submittedName>
        <fullName evidence="8">Radical SAM superfamily enzyme YgiQ (UPF0313 family)</fullName>
    </submittedName>
</protein>
<dbReference type="Gene3D" id="3.20.20.70">
    <property type="entry name" value="Aldolase class I"/>
    <property type="match status" value="1"/>
</dbReference>
<organism evidence="8 9">
    <name type="scientific">Desulfobaculum xiamenense</name>
    <dbReference type="NCBI Taxonomy" id="995050"/>
    <lineage>
        <taxon>Bacteria</taxon>
        <taxon>Pseudomonadati</taxon>
        <taxon>Thermodesulfobacteriota</taxon>
        <taxon>Desulfovibrionia</taxon>
        <taxon>Desulfovibrionales</taxon>
        <taxon>Desulfovibrionaceae</taxon>
        <taxon>Desulfobaculum</taxon>
    </lineage>
</organism>
<name>A0A846QII9_9BACT</name>
<dbReference type="Proteomes" id="UP000580856">
    <property type="component" value="Unassembled WGS sequence"/>
</dbReference>
<dbReference type="InterPro" id="IPR006158">
    <property type="entry name" value="Cobalamin-bd"/>
</dbReference>
<evidence type="ECO:0000256" key="1">
    <source>
        <dbReference type="ARBA" id="ARBA00001966"/>
    </source>
</evidence>
<dbReference type="InterPro" id="IPR034466">
    <property type="entry name" value="Methyltransferase_Class_B"/>
</dbReference>
<proteinExistence type="predicted"/>
<reference evidence="8 9" key="1">
    <citation type="submission" date="2020-03" db="EMBL/GenBank/DDBJ databases">
        <title>Genomic Encyclopedia of Type Strains, Phase IV (KMG-IV): sequencing the most valuable type-strain genomes for metagenomic binning, comparative biology and taxonomic classification.</title>
        <authorList>
            <person name="Goeker M."/>
        </authorList>
    </citation>
    <scope>NUCLEOTIDE SEQUENCE [LARGE SCALE GENOMIC DNA]</scope>
    <source>
        <strain evidence="8 9">DSM 24233</strain>
    </source>
</reference>
<evidence type="ECO:0000256" key="5">
    <source>
        <dbReference type="ARBA" id="ARBA00023014"/>
    </source>
</evidence>
<feature type="domain" description="B12-binding" evidence="6">
    <location>
        <begin position="22"/>
        <end position="156"/>
    </location>
</feature>
<dbReference type="SUPFAM" id="SSF102114">
    <property type="entry name" value="Radical SAM enzymes"/>
    <property type="match status" value="1"/>
</dbReference>
<dbReference type="Gene3D" id="3.40.50.280">
    <property type="entry name" value="Cobalamin-binding domain"/>
    <property type="match status" value="1"/>
</dbReference>
<evidence type="ECO:0000259" key="6">
    <source>
        <dbReference type="PROSITE" id="PS51332"/>
    </source>
</evidence>
<gene>
    <name evidence="8" type="ORF">GGQ74_002349</name>
</gene>
<sequence length="486" mass="55448">MKVSISYPPLESSRGVPLLSQNRQFQWFCNPTYIYPMVPASAATLLASRGHEVLWDDAIAQERGFDQWLAGIMRDKPDVIAMESKTPVIRRHWEIVARLKRECDFEPKVVLFGDHVTALPAETMEACPVDAVITGGDYDFVLAELCDAYAGGGPMPRGVWHRLDDGTVAATGAPDMHHDLDELPPIDRDLTQWRRYAYRNGNFKYTPGTYTMAGRDCWWGRCSFCSWTTLYPGRTYRTVSVERHLDEVGRLVTDLGVREIFDDSGCFPKGDWLEEFCRGVIDRGYQRKVVLGCNMRCGALSAEQWKLMKRAGFRFVLIGLESMNQSTLDRLNKGLRVEQIEESIRMAKKAGLEPHITTMVGYPWETRAQAEQTIAAAKRMFSKGYIDTLQATIVVPYPGTPLFAEARENGWLTTENWDDYDMKRSVWKSPVDERDVMRFTQELYRAALSPAFLARKVVSVRSVDDIRFFIRAGRKLFAHLADFSRT</sequence>
<dbReference type="SMART" id="SM00729">
    <property type="entry name" value="Elp3"/>
    <property type="match status" value="1"/>
</dbReference>
<dbReference type="GO" id="GO:0051539">
    <property type="term" value="F:4 iron, 4 sulfur cluster binding"/>
    <property type="evidence" value="ECO:0007669"/>
    <property type="project" value="UniProtKB-KW"/>
</dbReference>
<dbReference type="SFLD" id="SFLDG01123">
    <property type="entry name" value="methyltransferase_(Class_B)"/>
    <property type="match status" value="1"/>
</dbReference>
<dbReference type="PANTHER" id="PTHR43409">
    <property type="entry name" value="ANAEROBIC MAGNESIUM-PROTOPORPHYRIN IX MONOMETHYL ESTER CYCLASE-RELATED"/>
    <property type="match status" value="1"/>
</dbReference>
<keyword evidence="5" id="KW-0411">Iron-sulfur</keyword>
<accession>A0A846QII9</accession>
<dbReference type="AlphaFoldDB" id="A0A846QII9"/>
<dbReference type="InterPro" id="IPR007197">
    <property type="entry name" value="rSAM"/>
</dbReference>
<evidence type="ECO:0000256" key="4">
    <source>
        <dbReference type="ARBA" id="ARBA00023004"/>
    </source>
</evidence>
<dbReference type="SFLD" id="SFLDG01082">
    <property type="entry name" value="B12-binding_domain_containing"/>
    <property type="match status" value="1"/>
</dbReference>
<dbReference type="InterPro" id="IPR013785">
    <property type="entry name" value="Aldolase_TIM"/>
</dbReference>
<dbReference type="GO" id="GO:0031419">
    <property type="term" value="F:cobalamin binding"/>
    <property type="evidence" value="ECO:0007669"/>
    <property type="project" value="InterPro"/>
</dbReference>
<dbReference type="InterPro" id="IPR051198">
    <property type="entry name" value="BchE-like"/>
</dbReference>
<dbReference type="PROSITE" id="PS51918">
    <property type="entry name" value="RADICAL_SAM"/>
    <property type="match status" value="1"/>
</dbReference>
<evidence type="ECO:0000256" key="3">
    <source>
        <dbReference type="ARBA" id="ARBA00022723"/>
    </source>
</evidence>
<comment type="cofactor">
    <cofactor evidence="1">
        <name>[4Fe-4S] cluster</name>
        <dbReference type="ChEBI" id="CHEBI:49883"/>
    </cofactor>
</comment>
<keyword evidence="4" id="KW-0408">Iron</keyword>
<comment type="caution">
    <text evidence="8">The sequence shown here is derived from an EMBL/GenBank/DDBJ whole genome shotgun (WGS) entry which is preliminary data.</text>
</comment>
<dbReference type="InterPro" id="IPR006638">
    <property type="entry name" value="Elp3/MiaA/NifB-like_rSAM"/>
</dbReference>
<keyword evidence="2" id="KW-0949">S-adenosyl-L-methionine</keyword>
<evidence type="ECO:0000259" key="7">
    <source>
        <dbReference type="PROSITE" id="PS51918"/>
    </source>
</evidence>
<dbReference type="CDD" id="cd01335">
    <property type="entry name" value="Radical_SAM"/>
    <property type="match status" value="1"/>
</dbReference>
<evidence type="ECO:0000313" key="8">
    <source>
        <dbReference type="EMBL" id="NJB68676.1"/>
    </source>
</evidence>
<dbReference type="SFLD" id="SFLDS00029">
    <property type="entry name" value="Radical_SAM"/>
    <property type="match status" value="1"/>
</dbReference>
<dbReference type="EMBL" id="JAATJA010000002">
    <property type="protein sequence ID" value="NJB68676.1"/>
    <property type="molecule type" value="Genomic_DNA"/>
</dbReference>
<dbReference type="InterPro" id="IPR058240">
    <property type="entry name" value="rSAM_sf"/>
</dbReference>
<keyword evidence="3" id="KW-0479">Metal-binding</keyword>